<organism evidence="2 3">
    <name type="scientific">Candidatus Portnoybacteria bacterium RIFCSPLOWO2_01_FULL_43_11</name>
    <dbReference type="NCBI Taxonomy" id="1802000"/>
    <lineage>
        <taxon>Bacteria</taxon>
        <taxon>Candidatus Portnoyibacteriota</taxon>
    </lineage>
</organism>
<sequence>MLNNKLKLKPLYLFIAGTLILAGFLLIAGSKINIEKVISWLDKSAQAQTNCHLFTSAGTAPAGFGAWWDVFTNKLLIRATCSSSSAIINVGDGDNHYIYEKGYRWNGASWQPINFEGGSKVGAWYKNSASATINLTPPELENNNYVVAYVCTWKTNQWKCGCQDSGCANRYWQLQKFKKAAATYQCSDSTDNDGDELMDYPNDPGCSSTTDNDEYNAPADTAFSINDRVITTDVINVRSTPSTSGTLSGVQPTNSLGTITEGPTYADGYWWWKIDYDNAPDGWSAENWLEKQNIKNLVDVVSAYRLRDSCYNVYQNSDKSYSKFSYFKIKDKNGGITGVSGKEVWLEVYDTLNSSNPSDLKENFGWSLFANDENGITIYSSYLGGDNFTILESGGRLGVKTTEKQFLEAGYSYTFEYDIKKYKYNKENFNSRDFDIERIKGEYLGKENKKQRTEYRGVENGNYKFVTSYNLEDESDSSKWIEIGFFNDKFGLVAGEMRNVQGDLISKAQQIANGCAASPSASALPNFGTMTGFNYLPNLLEVYPPISDIAKNSLSDMQIHLDLLKEAGVKWIRDGIPWMQTEPNKGDSYNFGAADNLVREAGTRNITVLFTIDWPTKWAQRTDISAADFGPNDPRTRLPKKEYVMDFQNFVKASVERYDGDGYQDISGLSKPIKYWSFDNEMEIENPNEYAWWMKRFYETVKCKIS</sequence>
<evidence type="ECO:0008006" key="4">
    <source>
        <dbReference type="Google" id="ProtNLM"/>
    </source>
</evidence>
<evidence type="ECO:0000313" key="3">
    <source>
        <dbReference type="Proteomes" id="UP000178787"/>
    </source>
</evidence>
<dbReference type="GO" id="GO:0004553">
    <property type="term" value="F:hydrolase activity, hydrolyzing O-glycosyl compounds"/>
    <property type="evidence" value="ECO:0007669"/>
    <property type="project" value="TreeGrafter"/>
</dbReference>
<reference evidence="2 3" key="1">
    <citation type="journal article" date="2016" name="Nat. Commun.">
        <title>Thousands of microbial genomes shed light on interconnected biogeochemical processes in an aquifer system.</title>
        <authorList>
            <person name="Anantharaman K."/>
            <person name="Brown C.T."/>
            <person name="Hug L.A."/>
            <person name="Sharon I."/>
            <person name="Castelle C.J."/>
            <person name="Probst A.J."/>
            <person name="Thomas B.C."/>
            <person name="Singh A."/>
            <person name="Wilkins M.J."/>
            <person name="Karaoz U."/>
            <person name="Brodie E.L."/>
            <person name="Williams K.H."/>
            <person name="Hubbard S.S."/>
            <person name="Banfield J.F."/>
        </authorList>
    </citation>
    <scope>NUCLEOTIDE SEQUENCE [LARGE SCALE GENOMIC DNA]</scope>
</reference>
<name>A0A1G2FK29_9BACT</name>
<feature type="transmembrane region" description="Helical" evidence="1">
    <location>
        <begin position="12"/>
        <end position="29"/>
    </location>
</feature>
<accession>A0A1G2FK29</accession>
<comment type="caution">
    <text evidence="2">The sequence shown here is derived from an EMBL/GenBank/DDBJ whole genome shotgun (WGS) entry which is preliminary data.</text>
</comment>
<dbReference type="PANTHER" id="PTHR12631:SF10">
    <property type="entry name" value="BETA-XYLOSIDASE-LIKE PROTEIN-RELATED"/>
    <property type="match status" value="1"/>
</dbReference>
<dbReference type="Gene3D" id="3.20.20.80">
    <property type="entry name" value="Glycosidases"/>
    <property type="match status" value="1"/>
</dbReference>
<dbReference type="InterPro" id="IPR017853">
    <property type="entry name" value="GH"/>
</dbReference>
<dbReference type="EMBL" id="MHNE01000024">
    <property type="protein sequence ID" value="OGZ38177.1"/>
    <property type="molecule type" value="Genomic_DNA"/>
</dbReference>
<evidence type="ECO:0000313" key="2">
    <source>
        <dbReference type="EMBL" id="OGZ38177.1"/>
    </source>
</evidence>
<dbReference type="STRING" id="1802000.A3A94_00395"/>
<protein>
    <recommendedName>
        <fullName evidence="4">SH3b domain-containing protein</fullName>
    </recommendedName>
</protein>
<dbReference type="Proteomes" id="UP000178787">
    <property type="component" value="Unassembled WGS sequence"/>
</dbReference>
<keyword evidence="1" id="KW-0472">Membrane</keyword>
<dbReference type="Gene3D" id="2.30.30.40">
    <property type="entry name" value="SH3 Domains"/>
    <property type="match status" value="1"/>
</dbReference>
<dbReference type="SUPFAM" id="SSF51445">
    <property type="entry name" value="(Trans)glycosidases"/>
    <property type="match status" value="1"/>
</dbReference>
<dbReference type="AlphaFoldDB" id="A0A1G2FK29"/>
<keyword evidence="1" id="KW-0812">Transmembrane</keyword>
<proteinExistence type="predicted"/>
<gene>
    <name evidence="2" type="ORF">A3A94_00395</name>
</gene>
<dbReference type="PANTHER" id="PTHR12631">
    <property type="entry name" value="ALPHA-L-IDURONIDASE"/>
    <property type="match status" value="1"/>
</dbReference>
<keyword evidence="1" id="KW-1133">Transmembrane helix</keyword>
<dbReference type="InterPro" id="IPR051923">
    <property type="entry name" value="Glycosyl_Hydrolase_39"/>
</dbReference>
<evidence type="ECO:0000256" key="1">
    <source>
        <dbReference type="SAM" id="Phobius"/>
    </source>
</evidence>